<accession>A0A814Z9L4</accession>
<evidence type="ECO:0000313" key="3">
    <source>
        <dbReference type="Proteomes" id="UP000663829"/>
    </source>
</evidence>
<dbReference type="Proteomes" id="UP000663829">
    <property type="component" value="Unassembled WGS sequence"/>
</dbReference>
<dbReference type="EMBL" id="CAJNOQ010009984">
    <property type="protein sequence ID" value="CAF1239407.1"/>
    <property type="molecule type" value="Genomic_DNA"/>
</dbReference>
<protein>
    <submittedName>
        <fullName evidence="1">Uncharacterized protein</fullName>
    </submittedName>
</protein>
<evidence type="ECO:0000313" key="2">
    <source>
        <dbReference type="EMBL" id="CAF4001559.1"/>
    </source>
</evidence>
<proteinExistence type="predicted"/>
<organism evidence="1 3">
    <name type="scientific">Didymodactylos carnosus</name>
    <dbReference type="NCBI Taxonomy" id="1234261"/>
    <lineage>
        <taxon>Eukaryota</taxon>
        <taxon>Metazoa</taxon>
        <taxon>Spiralia</taxon>
        <taxon>Gnathifera</taxon>
        <taxon>Rotifera</taxon>
        <taxon>Eurotatoria</taxon>
        <taxon>Bdelloidea</taxon>
        <taxon>Philodinida</taxon>
        <taxon>Philodinidae</taxon>
        <taxon>Didymodactylos</taxon>
    </lineage>
</organism>
<comment type="caution">
    <text evidence="1">The sequence shown here is derived from an EMBL/GenBank/DDBJ whole genome shotgun (WGS) entry which is preliminary data.</text>
</comment>
<gene>
    <name evidence="1" type="ORF">GPM918_LOCUS25581</name>
    <name evidence="2" type="ORF">SRO942_LOCUS25587</name>
</gene>
<reference evidence="1" key="1">
    <citation type="submission" date="2021-02" db="EMBL/GenBank/DDBJ databases">
        <authorList>
            <person name="Nowell W R."/>
        </authorList>
    </citation>
    <scope>NUCLEOTIDE SEQUENCE</scope>
</reference>
<dbReference type="Proteomes" id="UP000681722">
    <property type="component" value="Unassembled WGS sequence"/>
</dbReference>
<dbReference type="AlphaFoldDB" id="A0A814Z9L4"/>
<evidence type="ECO:0000313" key="1">
    <source>
        <dbReference type="EMBL" id="CAF1239407.1"/>
    </source>
</evidence>
<dbReference type="EMBL" id="CAJOBC010009989">
    <property type="protein sequence ID" value="CAF4001559.1"/>
    <property type="molecule type" value="Genomic_DNA"/>
</dbReference>
<name>A0A814Z9L4_9BILA</name>
<dbReference type="OrthoDB" id="9981685at2759"/>
<keyword evidence="3" id="KW-1185">Reference proteome</keyword>
<sequence>MCHVAYPDLSSCLVPSLLNNQKPKFYRGRHVATPTIVCRIITYINKKDPPTISLIAEKCHISASTTFHVIRDIIHAKYRKTRPLHR</sequence>